<dbReference type="RefSeq" id="WP_128221107.1">
    <property type="nucleotide sequence ID" value="NZ_CP034929.1"/>
</dbReference>
<protein>
    <submittedName>
        <fullName evidence="2">HGxxPAAW family protein</fullName>
    </submittedName>
</protein>
<accession>A0ABW1QW28</accession>
<reference evidence="3" key="1">
    <citation type="journal article" date="2019" name="Int. J. Syst. Evol. Microbiol.">
        <title>The Global Catalogue of Microorganisms (GCM) 10K type strain sequencing project: providing services to taxonomists for standard genome sequencing and annotation.</title>
        <authorList>
            <consortium name="The Broad Institute Genomics Platform"/>
            <consortium name="The Broad Institute Genome Sequencing Center for Infectious Disease"/>
            <person name="Wu L."/>
            <person name="Ma J."/>
        </authorList>
    </citation>
    <scope>NUCLEOTIDE SEQUENCE [LARGE SCALE GENOMIC DNA]</scope>
    <source>
        <strain evidence="3">DFY28</strain>
    </source>
</reference>
<proteinExistence type="predicted"/>
<keyword evidence="1" id="KW-0472">Membrane</keyword>
<name>A0ABW1QW28_9ACTN</name>
<sequence>MADNHGNTPAAWTGVAVAMLGFVIGCVALMLSPVSMVLFWVGVALGVIALPVFLVMAKMGLNH</sequence>
<dbReference type="EMBL" id="JBHSQI010000003">
    <property type="protein sequence ID" value="MFC6153253.1"/>
    <property type="molecule type" value="Genomic_DNA"/>
</dbReference>
<dbReference type="Proteomes" id="UP001596098">
    <property type="component" value="Unassembled WGS sequence"/>
</dbReference>
<gene>
    <name evidence="2" type="ORF">ACFPWU_06190</name>
</gene>
<keyword evidence="3" id="KW-1185">Reference proteome</keyword>
<feature type="transmembrane region" description="Helical" evidence="1">
    <location>
        <begin position="12"/>
        <end position="31"/>
    </location>
</feature>
<keyword evidence="1" id="KW-0812">Transmembrane</keyword>
<organism evidence="2 3">
    <name type="scientific">Nocardioides yefusunii</name>
    <dbReference type="NCBI Taxonomy" id="2500546"/>
    <lineage>
        <taxon>Bacteria</taxon>
        <taxon>Bacillati</taxon>
        <taxon>Actinomycetota</taxon>
        <taxon>Actinomycetes</taxon>
        <taxon>Propionibacteriales</taxon>
        <taxon>Nocardioidaceae</taxon>
        <taxon>Nocardioides</taxon>
    </lineage>
</organism>
<keyword evidence="1" id="KW-1133">Transmembrane helix</keyword>
<evidence type="ECO:0000313" key="3">
    <source>
        <dbReference type="Proteomes" id="UP001596098"/>
    </source>
</evidence>
<evidence type="ECO:0000313" key="2">
    <source>
        <dbReference type="EMBL" id="MFC6153253.1"/>
    </source>
</evidence>
<comment type="caution">
    <text evidence="2">The sequence shown here is derived from an EMBL/GenBank/DDBJ whole genome shotgun (WGS) entry which is preliminary data.</text>
</comment>
<feature type="transmembrane region" description="Helical" evidence="1">
    <location>
        <begin position="37"/>
        <end position="57"/>
    </location>
</feature>
<dbReference type="NCBIfam" id="NF041681">
    <property type="entry name" value="HGxxPAAW"/>
    <property type="match status" value="1"/>
</dbReference>
<evidence type="ECO:0000256" key="1">
    <source>
        <dbReference type="SAM" id="Phobius"/>
    </source>
</evidence>